<dbReference type="RefSeq" id="WP_167149847.1">
    <property type="nucleotide sequence ID" value="NZ_JAAMOX010000001.1"/>
</dbReference>
<proteinExistence type="predicted"/>
<protein>
    <submittedName>
        <fullName evidence="2">SAM-dependent methyltransferase</fullName>
    </submittedName>
</protein>
<reference evidence="2 3" key="1">
    <citation type="submission" date="2020-02" db="EMBL/GenBank/DDBJ databases">
        <title>Sequencing the genomes of 1000 actinobacteria strains.</title>
        <authorList>
            <person name="Klenk H.-P."/>
        </authorList>
    </citation>
    <scope>NUCLEOTIDE SEQUENCE [LARGE SCALE GENOMIC DNA]</scope>
    <source>
        <strain evidence="2 3">DSM 27960</strain>
    </source>
</reference>
<dbReference type="SUPFAM" id="SSF53335">
    <property type="entry name" value="S-adenosyl-L-methionine-dependent methyltransferases"/>
    <property type="match status" value="1"/>
</dbReference>
<keyword evidence="2" id="KW-0489">Methyltransferase</keyword>
<dbReference type="AlphaFoldDB" id="A0A7X5R1I2"/>
<dbReference type="Gene3D" id="3.40.50.150">
    <property type="entry name" value="Vaccinia Virus protein VP39"/>
    <property type="match status" value="1"/>
</dbReference>
<organism evidence="2 3">
    <name type="scientific">Lysinibacter cavernae</name>
    <dbReference type="NCBI Taxonomy" id="1640652"/>
    <lineage>
        <taxon>Bacteria</taxon>
        <taxon>Bacillati</taxon>
        <taxon>Actinomycetota</taxon>
        <taxon>Actinomycetes</taxon>
        <taxon>Micrococcales</taxon>
        <taxon>Microbacteriaceae</taxon>
        <taxon>Lysinibacter</taxon>
    </lineage>
</organism>
<feature type="domain" description="THUMP-like" evidence="1">
    <location>
        <begin position="343"/>
        <end position="413"/>
    </location>
</feature>
<dbReference type="CDD" id="cd02440">
    <property type="entry name" value="AdoMet_MTases"/>
    <property type="match status" value="1"/>
</dbReference>
<dbReference type="EMBL" id="JAAMOX010000001">
    <property type="protein sequence ID" value="NIH53878.1"/>
    <property type="molecule type" value="Genomic_DNA"/>
</dbReference>
<keyword evidence="3" id="KW-1185">Reference proteome</keyword>
<gene>
    <name evidence="2" type="ORF">FHX76_001746</name>
</gene>
<dbReference type="Proteomes" id="UP000541033">
    <property type="component" value="Unassembled WGS sequence"/>
</dbReference>
<comment type="caution">
    <text evidence="2">The sequence shown here is derived from an EMBL/GenBank/DDBJ whole genome shotgun (WGS) entry which is preliminary data.</text>
</comment>
<keyword evidence="2" id="KW-0808">Transferase</keyword>
<evidence type="ECO:0000313" key="3">
    <source>
        <dbReference type="Proteomes" id="UP000541033"/>
    </source>
</evidence>
<dbReference type="GO" id="GO:0008168">
    <property type="term" value="F:methyltransferase activity"/>
    <property type="evidence" value="ECO:0007669"/>
    <property type="project" value="UniProtKB-KW"/>
</dbReference>
<evidence type="ECO:0000313" key="2">
    <source>
        <dbReference type="EMBL" id="NIH53878.1"/>
    </source>
</evidence>
<dbReference type="Pfam" id="PF18096">
    <property type="entry name" value="Thump_like"/>
    <property type="match status" value="1"/>
</dbReference>
<name>A0A7X5R1I2_9MICO</name>
<accession>A0A7X5R1I2</accession>
<dbReference type="InterPro" id="IPR029063">
    <property type="entry name" value="SAM-dependent_MTases_sf"/>
</dbReference>
<dbReference type="InterPro" id="IPR041497">
    <property type="entry name" value="Thump-like"/>
</dbReference>
<evidence type="ECO:0000259" key="1">
    <source>
        <dbReference type="Pfam" id="PF18096"/>
    </source>
</evidence>
<dbReference type="GO" id="GO:0032259">
    <property type="term" value="P:methylation"/>
    <property type="evidence" value="ECO:0007669"/>
    <property type="project" value="UniProtKB-KW"/>
</dbReference>
<sequence>MHQTDIEFLLSREGQTLLDRLEGLADDSSSVQLISRLRGEGYSPEQVSAALSQAKLRSKAGTKFRSLDATATPIEPFEIPLLTAAGLEQATRWPVAARHAARYVDAGIQSVIDLGCGIGANSLAFARAGRTVTAVELDHITARVAAYNLASYPSARVITGNAEQADLSGVEGAFLDPARRTSGQSNTKRITDPNDYSPNLNFAFDLAEKLPTGIKLGPGLDRDLIPDNVEAQWVSVGGHVVEMGLWSGALARPNIGRSALVARPNRRADDGFDWHELNAKTDSADVDVRELGEYLYEPDGAVIRARLIGDLARSLGREAGAGMIDEHIAYLTTDASVDTPFAAGFRVREVLPFREKELKSALRARDIGTLEIKKRGIDVDPAQLRKKLSLKGKSSATLIIVRTDAGRMALLADRL</sequence>